<keyword evidence="3" id="KW-1185">Reference proteome</keyword>
<evidence type="ECO:0000313" key="3">
    <source>
        <dbReference type="Proteomes" id="UP000826195"/>
    </source>
</evidence>
<sequence>MLPYTCRILRQRCFVNTVNMEHADNRRLLINSSRKLLISRARGGIINSKSSIISNIRLKSLTQKQHLAKEQAQKQKQQQDQDQKRNQVKECGRVSVVIGGGRVAASTAMRR</sequence>
<dbReference type="EMBL" id="JAHXZJ010001864">
    <property type="protein sequence ID" value="KAH0550641.1"/>
    <property type="molecule type" value="Genomic_DNA"/>
</dbReference>
<feature type="region of interest" description="Disordered" evidence="1">
    <location>
        <begin position="67"/>
        <end position="88"/>
    </location>
</feature>
<dbReference type="Proteomes" id="UP000826195">
    <property type="component" value="Unassembled WGS sequence"/>
</dbReference>
<proteinExistence type="predicted"/>
<accession>A0AAV7IHU2</accession>
<organism evidence="2 3">
    <name type="scientific">Cotesia glomerata</name>
    <name type="common">Lepidopteran parasitic wasp</name>
    <name type="synonym">Apanteles glomeratus</name>
    <dbReference type="NCBI Taxonomy" id="32391"/>
    <lineage>
        <taxon>Eukaryota</taxon>
        <taxon>Metazoa</taxon>
        <taxon>Ecdysozoa</taxon>
        <taxon>Arthropoda</taxon>
        <taxon>Hexapoda</taxon>
        <taxon>Insecta</taxon>
        <taxon>Pterygota</taxon>
        <taxon>Neoptera</taxon>
        <taxon>Endopterygota</taxon>
        <taxon>Hymenoptera</taxon>
        <taxon>Apocrita</taxon>
        <taxon>Ichneumonoidea</taxon>
        <taxon>Braconidae</taxon>
        <taxon>Microgastrinae</taxon>
        <taxon>Cotesia</taxon>
    </lineage>
</organism>
<name>A0AAV7IHU2_COTGL</name>
<gene>
    <name evidence="2" type="ORF">KQX54_020405</name>
</gene>
<reference evidence="2 3" key="1">
    <citation type="journal article" date="2021" name="J. Hered.">
        <title>A chromosome-level genome assembly of the parasitoid wasp, Cotesia glomerata (Hymenoptera: Braconidae).</title>
        <authorList>
            <person name="Pinto B.J."/>
            <person name="Weis J.J."/>
            <person name="Gamble T."/>
            <person name="Ode P.J."/>
            <person name="Paul R."/>
            <person name="Zaspel J.M."/>
        </authorList>
    </citation>
    <scope>NUCLEOTIDE SEQUENCE [LARGE SCALE GENOMIC DNA]</scope>
    <source>
        <strain evidence="2">CgM1</strain>
    </source>
</reference>
<dbReference type="AlphaFoldDB" id="A0AAV7IHU2"/>
<protein>
    <submittedName>
        <fullName evidence="2">Uncharacterized protein</fullName>
    </submittedName>
</protein>
<evidence type="ECO:0000313" key="2">
    <source>
        <dbReference type="EMBL" id="KAH0550641.1"/>
    </source>
</evidence>
<evidence type="ECO:0000256" key="1">
    <source>
        <dbReference type="SAM" id="MobiDB-lite"/>
    </source>
</evidence>
<comment type="caution">
    <text evidence="2">The sequence shown here is derived from an EMBL/GenBank/DDBJ whole genome shotgun (WGS) entry which is preliminary data.</text>
</comment>